<feature type="region of interest" description="Disordered" evidence="5">
    <location>
        <begin position="50"/>
        <end position="73"/>
    </location>
</feature>
<name>A0A7R9KXS1_9ACAR</name>
<feature type="region of interest" description="Disordered" evidence="5">
    <location>
        <begin position="121"/>
        <end position="148"/>
    </location>
</feature>
<evidence type="ECO:0000256" key="1">
    <source>
        <dbReference type="ARBA" id="ARBA00022723"/>
    </source>
</evidence>
<feature type="domain" description="C3H1-type" evidence="6">
    <location>
        <begin position="96"/>
        <end position="123"/>
    </location>
</feature>
<evidence type="ECO:0000313" key="7">
    <source>
        <dbReference type="EMBL" id="CAD7631394.1"/>
    </source>
</evidence>
<proteinExistence type="predicted"/>
<dbReference type="InterPro" id="IPR036855">
    <property type="entry name" value="Znf_CCCH_sf"/>
</dbReference>
<dbReference type="Pfam" id="PF00642">
    <property type="entry name" value="zf-CCCH"/>
    <property type="match status" value="1"/>
</dbReference>
<dbReference type="GO" id="GO:0003729">
    <property type="term" value="F:mRNA binding"/>
    <property type="evidence" value="ECO:0007669"/>
    <property type="project" value="TreeGrafter"/>
</dbReference>
<evidence type="ECO:0000256" key="5">
    <source>
        <dbReference type="SAM" id="MobiDB-lite"/>
    </source>
</evidence>
<keyword evidence="2 4" id="KW-0863">Zinc-finger</keyword>
<dbReference type="AlphaFoldDB" id="A0A7R9KXS1"/>
<evidence type="ECO:0000256" key="3">
    <source>
        <dbReference type="ARBA" id="ARBA00022833"/>
    </source>
</evidence>
<dbReference type="EMBL" id="CAJPIZ010009394">
    <property type="protein sequence ID" value="CAG2111824.1"/>
    <property type="molecule type" value="Genomic_DNA"/>
</dbReference>
<feature type="zinc finger region" description="C3H1-type" evidence="4">
    <location>
        <begin position="96"/>
        <end position="123"/>
    </location>
</feature>
<feature type="region of interest" description="Disordered" evidence="5">
    <location>
        <begin position="1"/>
        <end position="22"/>
    </location>
</feature>
<dbReference type="PANTHER" id="PTHR12681:SF0">
    <property type="entry name" value="ZINC FINGER CCCH DOMAIN-CONTAINING PROTEIN 15"/>
    <property type="match status" value="1"/>
</dbReference>
<dbReference type="SUPFAM" id="SSF90229">
    <property type="entry name" value="CCCH zinc finger"/>
    <property type="match status" value="1"/>
</dbReference>
<feature type="compositionally biased region" description="Basic and acidic residues" evidence="5">
    <location>
        <begin position="121"/>
        <end position="141"/>
    </location>
</feature>
<dbReference type="EMBL" id="OC863969">
    <property type="protein sequence ID" value="CAD7631394.1"/>
    <property type="molecule type" value="Genomic_DNA"/>
</dbReference>
<dbReference type="Gene3D" id="4.10.1000.10">
    <property type="entry name" value="Zinc finger, CCCH-type"/>
    <property type="match status" value="1"/>
</dbReference>
<evidence type="ECO:0000256" key="4">
    <source>
        <dbReference type="PROSITE-ProRule" id="PRU00723"/>
    </source>
</evidence>
<evidence type="ECO:0000259" key="6">
    <source>
        <dbReference type="PROSITE" id="PS50103"/>
    </source>
</evidence>
<dbReference type="GO" id="GO:0005829">
    <property type="term" value="C:cytosol"/>
    <property type="evidence" value="ECO:0007669"/>
    <property type="project" value="TreeGrafter"/>
</dbReference>
<feature type="compositionally biased region" description="Basic and acidic residues" evidence="5">
    <location>
        <begin position="13"/>
        <end position="22"/>
    </location>
</feature>
<accession>A0A7R9KXS1</accession>
<dbReference type="GO" id="GO:0008270">
    <property type="term" value="F:zinc ion binding"/>
    <property type="evidence" value="ECO:0007669"/>
    <property type="project" value="UniProtKB-KW"/>
</dbReference>
<keyword evidence="1 4" id="KW-0479">Metal-binding</keyword>
<dbReference type="PANTHER" id="PTHR12681">
    <property type="entry name" value="ZINC FINGER-CONTAINING PROTEIN P48ZNF"/>
    <property type="match status" value="1"/>
</dbReference>
<dbReference type="InterPro" id="IPR000571">
    <property type="entry name" value="Znf_CCCH"/>
</dbReference>
<dbReference type="SMART" id="SM00356">
    <property type="entry name" value="ZnF_C3H1"/>
    <property type="match status" value="1"/>
</dbReference>
<dbReference type="OrthoDB" id="278280at2759"/>
<keyword evidence="3 4" id="KW-0862">Zinc</keyword>
<dbReference type="PROSITE" id="PS50103">
    <property type="entry name" value="ZF_C3H1"/>
    <property type="match status" value="1"/>
</dbReference>
<sequence length="148" mass="17052">MPPKKTSAPQPSKKTETKKKDKIIEDKTFGLKNKKGTKQQKFIQQVQHQVKQQGVKRPELLPNSGVAKKDEKKKELDELNQLFRPVATQKVEKGVDPKSVLCAFFKSGQCGKGDKCKFSHDVSVERKSEKKNMYEDNRQEDTMEDWDE</sequence>
<dbReference type="Proteomes" id="UP000759131">
    <property type="component" value="Unassembled WGS sequence"/>
</dbReference>
<feature type="non-terminal residue" evidence="7">
    <location>
        <position position="1"/>
    </location>
</feature>
<organism evidence="7">
    <name type="scientific">Medioppia subpectinata</name>
    <dbReference type="NCBI Taxonomy" id="1979941"/>
    <lineage>
        <taxon>Eukaryota</taxon>
        <taxon>Metazoa</taxon>
        <taxon>Ecdysozoa</taxon>
        <taxon>Arthropoda</taxon>
        <taxon>Chelicerata</taxon>
        <taxon>Arachnida</taxon>
        <taxon>Acari</taxon>
        <taxon>Acariformes</taxon>
        <taxon>Sarcoptiformes</taxon>
        <taxon>Oribatida</taxon>
        <taxon>Brachypylina</taxon>
        <taxon>Oppioidea</taxon>
        <taxon>Oppiidae</taxon>
        <taxon>Medioppia</taxon>
    </lineage>
</organism>
<dbReference type="GO" id="GO:0002181">
    <property type="term" value="P:cytoplasmic translation"/>
    <property type="evidence" value="ECO:0007669"/>
    <property type="project" value="TreeGrafter"/>
</dbReference>
<reference evidence="7" key="1">
    <citation type="submission" date="2020-11" db="EMBL/GenBank/DDBJ databases">
        <authorList>
            <person name="Tran Van P."/>
        </authorList>
    </citation>
    <scope>NUCLEOTIDE SEQUENCE</scope>
</reference>
<protein>
    <recommendedName>
        <fullName evidence="6">C3H1-type domain-containing protein</fullName>
    </recommendedName>
</protein>
<evidence type="ECO:0000313" key="8">
    <source>
        <dbReference type="Proteomes" id="UP000759131"/>
    </source>
</evidence>
<keyword evidence="8" id="KW-1185">Reference proteome</keyword>
<evidence type="ECO:0000256" key="2">
    <source>
        <dbReference type="ARBA" id="ARBA00022771"/>
    </source>
</evidence>
<gene>
    <name evidence="7" type="ORF">OSB1V03_LOCUS11803</name>
</gene>